<dbReference type="PANTHER" id="PTHR30136:SF24">
    <property type="entry name" value="HTH-TYPE TRANSCRIPTIONAL REPRESSOR ALLR"/>
    <property type="match status" value="1"/>
</dbReference>
<dbReference type="InterPro" id="IPR014757">
    <property type="entry name" value="Tscrpt_reg_IclR_C"/>
</dbReference>
<dbReference type="GO" id="GO:0003700">
    <property type="term" value="F:DNA-binding transcription factor activity"/>
    <property type="evidence" value="ECO:0007669"/>
    <property type="project" value="TreeGrafter"/>
</dbReference>
<keyword evidence="3" id="KW-0804">Transcription</keyword>
<evidence type="ECO:0000256" key="6">
    <source>
        <dbReference type="SAM" id="MobiDB-lite"/>
    </source>
</evidence>
<dbReference type="RefSeq" id="WP_007153624.1">
    <property type="nucleotide sequence ID" value="NZ_ABCP01000011.1"/>
</dbReference>
<keyword evidence="2" id="KW-0238">DNA-binding</keyword>
<accession>A6F028</accession>
<dbReference type="InterPro" id="IPR029016">
    <property type="entry name" value="GAF-like_dom_sf"/>
</dbReference>
<keyword evidence="10" id="KW-1185">Reference proteome</keyword>
<dbReference type="PANTHER" id="PTHR30136">
    <property type="entry name" value="HELIX-TURN-HELIX TRANSCRIPTIONAL REGULATOR, ICLR FAMILY"/>
    <property type="match status" value="1"/>
</dbReference>
<dbReference type="InterPro" id="IPR036390">
    <property type="entry name" value="WH_DNA-bd_sf"/>
</dbReference>
<dbReference type="Proteomes" id="UP000005856">
    <property type="component" value="Unassembled WGS sequence"/>
</dbReference>
<organism evidence="9 10">
    <name type="scientific">Marinobacter algicola DG893</name>
    <dbReference type="NCBI Taxonomy" id="443152"/>
    <lineage>
        <taxon>Bacteria</taxon>
        <taxon>Pseudomonadati</taxon>
        <taxon>Pseudomonadota</taxon>
        <taxon>Gammaproteobacteria</taxon>
        <taxon>Pseudomonadales</taxon>
        <taxon>Marinobacteraceae</taxon>
        <taxon>Marinobacter</taxon>
    </lineage>
</organism>
<comment type="caution">
    <text evidence="9">The sequence shown here is derived from an EMBL/GenBank/DDBJ whole genome shotgun (WGS) entry which is preliminary data.</text>
</comment>
<evidence type="ECO:0000256" key="5">
    <source>
        <dbReference type="ARBA" id="ARBA00042627"/>
    </source>
</evidence>
<dbReference type="GO" id="GO:0045892">
    <property type="term" value="P:negative regulation of DNA-templated transcription"/>
    <property type="evidence" value="ECO:0007669"/>
    <property type="project" value="TreeGrafter"/>
</dbReference>
<dbReference type="SUPFAM" id="SSF55781">
    <property type="entry name" value="GAF domain-like"/>
    <property type="match status" value="1"/>
</dbReference>
<evidence type="ECO:0000256" key="4">
    <source>
        <dbReference type="ARBA" id="ARBA00040379"/>
    </source>
</evidence>
<dbReference type="InterPro" id="IPR005471">
    <property type="entry name" value="Tscrpt_reg_IclR_N"/>
</dbReference>
<dbReference type="InterPro" id="IPR036388">
    <property type="entry name" value="WH-like_DNA-bd_sf"/>
</dbReference>
<evidence type="ECO:0000259" key="7">
    <source>
        <dbReference type="PROSITE" id="PS51077"/>
    </source>
</evidence>
<dbReference type="SUPFAM" id="SSF46785">
    <property type="entry name" value="Winged helix' DNA-binding domain"/>
    <property type="match status" value="1"/>
</dbReference>
<dbReference type="OrthoDB" id="9807558at2"/>
<feature type="region of interest" description="Disordered" evidence="6">
    <location>
        <begin position="1"/>
        <end position="31"/>
    </location>
</feature>
<feature type="compositionally biased region" description="Polar residues" evidence="6">
    <location>
        <begin position="1"/>
        <end position="16"/>
    </location>
</feature>
<dbReference type="EMBL" id="ABCP01000011">
    <property type="protein sequence ID" value="EDM47941.1"/>
    <property type="molecule type" value="Genomic_DNA"/>
</dbReference>
<dbReference type="AlphaFoldDB" id="A6F028"/>
<sequence length="286" mass="31414">MNSNQKVKTSAKNTKTIVAKPAEEKAEGKKDGTRLSSVAAAIRLLKVFNEENAELGISTLSRQLKASKSTVHRLATTLLAEGLLEQDPVTERYRLGLGLFSLGALVRQRLSVTSVAKDLLTDLRDEVRENVELAVLKGHSITYIYDFESPEAVRLRPRLGMSALAVDSALGMVMIAFQNEDKIKEMLIGTEPRLSAARRKELYKEIERIRIDGFAAEEENAKLGAICVAAPVRNADGSVTSAIGVTVPDQRVDAKRMEMLSRRVVETAQAISLRLGYISDQPDLHT</sequence>
<dbReference type="Pfam" id="PF01614">
    <property type="entry name" value="IclR_C"/>
    <property type="match status" value="1"/>
</dbReference>
<dbReference type="GO" id="GO:0003677">
    <property type="term" value="F:DNA binding"/>
    <property type="evidence" value="ECO:0007669"/>
    <property type="project" value="UniProtKB-KW"/>
</dbReference>
<dbReference type="Pfam" id="PF09339">
    <property type="entry name" value="HTH_IclR"/>
    <property type="match status" value="1"/>
</dbReference>
<dbReference type="STRING" id="443152.MDG893_15165"/>
<feature type="compositionally biased region" description="Basic and acidic residues" evidence="6">
    <location>
        <begin position="21"/>
        <end position="31"/>
    </location>
</feature>
<evidence type="ECO:0000256" key="2">
    <source>
        <dbReference type="ARBA" id="ARBA00023125"/>
    </source>
</evidence>
<dbReference type="eggNOG" id="COG1414">
    <property type="taxonomic scope" value="Bacteria"/>
</dbReference>
<dbReference type="InterPro" id="IPR050707">
    <property type="entry name" value="HTH_MetabolicPath_Reg"/>
</dbReference>
<evidence type="ECO:0000313" key="10">
    <source>
        <dbReference type="Proteomes" id="UP000005856"/>
    </source>
</evidence>
<name>A6F028_9GAMM</name>
<evidence type="ECO:0000256" key="3">
    <source>
        <dbReference type="ARBA" id="ARBA00023163"/>
    </source>
</evidence>
<evidence type="ECO:0000313" key="9">
    <source>
        <dbReference type="EMBL" id="EDM47941.1"/>
    </source>
</evidence>
<reference evidence="9 10" key="1">
    <citation type="submission" date="2007-06" db="EMBL/GenBank/DDBJ databases">
        <authorList>
            <person name="Green D."/>
            <person name="Ferriera S."/>
            <person name="Johnson J."/>
            <person name="Kravitz S."/>
            <person name="Beeson K."/>
            <person name="Sutton G."/>
            <person name="Rogers Y.-H."/>
            <person name="Friedman R."/>
            <person name="Frazier M."/>
            <person name="Venter J.C."/>
        </authorList>
    </citation>
    <scope>NUCLEOTIDE SEQUENCE [LARGE SCALE GENOMIC DNA]</scope>
    <source>
        <strain evidence="9 10">DG893</strain>
    </source>
</reference>
<proteinExistence type="predicted"/>
<gene>
    <name evidence="9" type="ORF">MDG893_15165</name>
</gene>
<dbReference type="FunFam" id="1.10.10.10:FF:000056">
    <property type="entry name" value="IclR family transcriptional regulator"/>
    <property type="match status" value="1"/>
</dbReference>
<keyword evidence="1" id="KW-0805">Transcription regulation</keyword>
<evidence type="ECO:0000256" key="1">
    <source>
        <dbReference type="ARBA" id="ARBA00023015"/>
    </source>
</evidence>
<dbReference type="Gene3D" id="1.10.10.10">
    <property type="entry name" value="Winged helix-like DNA-binding domain superfamily/Winged helix DNA-binding domain"/>
    <property type="match status" value="1"/>
</dbReference>
<dbReference type="PROSITE" id="PS51078">
    <property type="entry name" value="ICLR_ED"/>
    <property type="match status" value="1"/>
</dbReference>
<evidence type="ECO:0000259" key="8">
    <source>
        <dbReference type="PROSITE" id="PS51078"/>
    </source>
</evidence>
<protein>
    <recommendedName>
        <fullName evidence="4">HTH-type transcriptional repressor AllR</fullName>
    </recommendedName>
    <alternativeName>
        <fullName evidence="5">Negative regulator of allantoin and glyoxylate utilization operons</fullName>
    </alternativeName>
</protein>
<feature type="domain" description="HTH iclR-type" evidence="7">
    <location>
        <begin position="35"/>
        <end position="97"/>
    </location>
</feature>
<dbReference type="PROSITE" id="PS51077">
    <property type="entry name" value="HTH_ICLR"/>
    <property type="match status" value="1"/>
</dbReference>
<dbReference type="Gene3D" id="3.30.450.40">
    <property type="match status" value="1"/>
</dbReference>
<dbReference type="SMART" id="SM00346">
    <property type="entry name" value="HTH_ICLR"/>
    <property type="match status" value="1"/>
</dbReference>
<feature type="domain" description="IclR-ED" evidence="8">
    <location>
        <begin position="98"/>
        <end position="277"/>
    </location>
</feature>